<evidence type="ECO:0000256" key="1">
    <source>
        <dbReference type="SAM" id="MobiDB-lite"/>
    </source>
</evidence>
<evidence type="ECO:0000313" key="2">
    <source>
        <dbReference type="EMBL" id="CAD8254808.1"/>
    </source>
</evidence>
<feature type="compositionally biased region" description="Polar residues" evidence="1">
    <location>
        <begin position="578"/>
        <end position="594"/>
    </location>
</feature>
<name>A0A7R9U6U2_9STRA</name>
<feature type="region of interest" description="Disordered" evidence="1">
    <location>
        <begin position="723"/>
        <end position="747"/>
    </location>
</feature>
<feature type="compositionally biased region" description="Basic and acidic residues" evidence="1">
    <location>
        <begin position="280"/>
        <end position="293"/>
    </location>
</feature>
<gene>
    <name evidence="2" type="ORF">PPYR1160_LOCUS4300</name>
</gene>
<dbReference type="EMBL" id="HBEA01005617">
    <property type="protein sequence ID" value="CAD8254808.1"/>
    <property type="molecule type" value="Transcribed_RNA"/>
</dbReference>
<proteinExistence type="predicted"/>
<reference evidence="2" key="1">
    <citation type="submission" date="2021-01" db="EMBL/GenBank/DDBJ databases">
        <authorList>
            <person name="Corre E."/>
            <person name="Pelletier E."/>
            <person name="Niang G."/>
            <person name="Scheremetjew M."/>
            <person name="Finn R."/>
            <person name="Kale V."/>
            <person name="Holt S."/>
            <person name="Cochrane G."/>
            <person name="Meng A."/>
            <person name="Brown T."/>
            <person name="Cohen L."/>
        </authorList>
    </citation>
    <scope>NUCLEOTIDE SEQUENCE</scope>
    <source>
        <strain evidence="2">CCMP2078</strain>
    </source>
</reference>
<accession>A0A7R9U6U2</accession>
<organism evidence="2">
    <name type="scientific">Pinguiococcus pyrenoidosus</name>
    <dbReference type="NCBI Taxonomy" id="172671"/>
    <lineage>
        <taxon>Eukaryota</taxon>
        <taxon>Sar</taxon>
        <taxon>Stramenopiles</taxon>
        <taxon>Ochrophyta</taxon>
        <taxon>Pinguiophyceae</taxon>
        <taxon>Pinguiochrysidales</taxon>
        <taxon>Pinguiochrysidaceae</taxon>
        <taxon>Pinguiococcus</taxon>
    </lineage>
</organism>
<feature type="region of interest" description="Disordered" evidence="1">
    <location>
        <begin position="274"/>
        <end position="304"/>
    </location>
</feature>
<sequence length="777" mass="83054">MATVTGTVTTAPLAPQLGVTLNNDELFPDRSLSVSLRLTAPPGADADQLLSAPFTCELRLPTLEEVIKCDTEDADALVSTAGAGILQLLEGRARFTLTLQTSFLQRVRGEASAVLVVRLYAASPLLGAPEPKSEPLLTGESSLLKICDKCLTINCSENKIPGKWYKDEGGQSNCLQIEITLQDLGGRQIRDADKQVNVSLKLLYEDGTEVSSQSILAVAKDTYALTEQGYVKILARIMEVSQRHQGKRFIIKAFTSNPGVAAGFTNPVCVLSKRKRHQRKKEENEKRVKDLRRTLQQSPGVPPPAQPAYNAAGVPLGAVAASNGQSITGRALTTPSPAPAVSEFVKRDGVRDAMSVMCSWVAQAMETLRETEWVLVSYEQDVRTGQIDRNFPVKRCPSCHALYTIVTPKEHKAGCKLAKVLRQYDAELRPYFSTIVDSLDLDEGTRLALKSVTGRSPSQGQAGNAYGMRDGMSGAPSAAVLTSMGVAAGVNPLSVPNMPNLPQLQALQNMQNIQNSVAAAHEAAPQRSHGGVSPRTLNAAAGLLSKRNSASAGGPQAFPPALSLTPSISQDGAPPFQLNHNGAASTNASTTNPVNHGLGGSDTMQKAPLDRQDSLLWLQQSFGLSNGDFGVKDQAEAKSPGTGPLPLGASGGLAPPTLCRGLTDAVMSLNMPSDASAANANVAYILRHEVDNMGLPAFDQQRKCIGFYKDGDSGNGLEIQFREGDPESRSKAERMFDPRNPLLEERKPSLRPFAEEVFHKHWSETGGCAAVRQSFSS</sequence>
<dbReference type="AlphaFoldDB" id="A0A7R9U6U2"/>
<feature type="region of interest" description="Disordered" evidence="1">
    <location>
        <begin position="547"/>
        <end position="602"/>
    </location>
</feature>
<protein>
    <submittedName>
        <fullName evidence="2">Uncharacterized protein</fullName>
    </submittedName>
</protein>